<evidence type="ECO:0000313" key="1">
    <source>
        <dbReference type="EMBL" id="PJJ30143.1"/>
    </source>
</evidence>
<evidence type="ECO:0000313" key="2">
    <source>
        <dbReference type="Proteomes" id="UP000231092"/>
    </source>
</evidence>
<protein>
    <submittedName>
        <fullName evidence="1">Uncharacterized protein</fullName>
    </submittedName>
</protein>
<comment type="caution">
    <text evidence="1">The sequence shown here is derived from an EMBL/GenBank/DDBJ whole genome shotgun (WGS) entry which is preliminary data.</text>
</comment>
<dbReference type="RefSeq" id="WP_100306428.1">
    <property type="nucleotide sequence ID" value="NZ_PGET01000001.1"/>
</dbReference>
<dbReference type="AlphaFoldDB" id="A0A2M8Z9M8"/>
<reference evidence="1 2" key="1">
    <citation type="submission" date="2017-11" db="EMBL/GenBank/DDBJ databases">
        <title>Understudied soil microbes with underappreciated capabilities: Untangling the Clostridium saccharolyticum group.</title>
        <authorList>
            <person name="Leschine S."/>
        </authorList>
    </citation>
    <scope>NUCLEOTIDE SEQUENCE [LARGE SCALE GENOMIC DNA]</scope>
    <source>
        <strain evidence="1 2">18A</strain>
    </source>
</reference>
<dbReference type="Proteomes" id="UP000231092">
    <property type="component" value="Unassembled WGS sequence"/>
</dbReference>
<proteinExistence type="predicted"/>
<organism evidence="1 2">
    <name type="scientific">[Clostridium] celerecrescens 18A</name>
    <dbReference type="NCBI Taxonomy" id="1286362"/>
    <lineage>
        <taxon>Bacteria</taxon>
        <taxon>Bacillati</taxon>
        <taxon>Bacillota</taxon>
        <taxon>Clostridia</taxon>
        <taxon>Lachnospirales</taxon>
        <taxon>Lachnospiraceae</taxon>
        <taxon>Lacrimispora</taxon>
    </lineage>
</organism>
<gene>
    <name evidence="1" type="ORF">H171_3718</name>
</gene>
<dbReference type="EMBL" id="PGET01000001">
    <property type="protein sequence ID" value="PJJ30143.1"/>
    <property type="molecule type" value="Genomic_DNA"/>
</dbReference>
<sequence>METYKVAVCRFGHVMIMADSEEEAKQKVSKFSTEQVQWLQPVKREPPFLILYAESMADKSCR</sequence>
<accession>A0A2M8Z9M8</accession>
<name>A0A2M8Z9M8_9FIRM</name>